<name>C0GA03_9HYPH</name>
<feature type="domain" description="Polysaccharide pyruvyl transferase" evidence="1">
    <location>
        <begin position="39"/>
        <end position="349"/>
    </location>
</feature>
<evidence type="ECO:0000313" key="3">
    <source>
        <dbReference type="Proteomes" id="UP000003678"/>
    </source>
</evidence>
<proteinExistence type="predicted"/>
<dbReference type="PANTHER" id="PTHR36836">
    <property type="entry name" value="COLANIC ACID BIOSYNTHESIS PROTEIN WCAK"/>
    <property type="match status" value="1"/>
</dbReference>
<organism evidence="2 3">
    <name type="scientific">Brucella ceti str. Cudo</name>
    <dbReference type="NCBI Taxonomy" id="595497"/>
    <lineage>
        <taxon>Bacteria</taxon>
        <taxon>Pseudomonadati</taxon>
        <taxon>Pseudomonadota</taxon>
        <taxon>Alphaproteobacteria</taxon>
        <taxon>Hyphomicrobiales</taxon>
        <taxon>Brucellaceae</taxon>
        <taxon>Brucella/Ochrobactrum group</taxon>
        <taxon>Brucella</taxon>
    </lineage>
</organism>
<reference evidence="2 3" key="1">
    <citation type="submission" date="2009-03" db="EMBL/GenBank/DDBJ databases">
        <authorList>
            <person name="Setubal J.C."/>
            <person name="Boyle S."/>
            <person name="Crasta O.R."/>
            <person name="Gillespie J.J."/>
            <person name="Kenyon R.W."/>
            <person name="Lu J."/>
            <person name="Mane S."/>
            <person name="Nagrani S."/>
            <person name="Shallom J.M."/>
            <person name="Shallom S."/>
            <person name="Shukla M."/>
            <person name="Snyder E.E."/>
            <person name="Sobral B.W."/>
            <person name="Wattam A.R."/>
            <person name="Will R."/>
            <person name="Williams K."/>
            <person name="Yoo H."/>
            <person name="Bruce D.H."/>
            <person name="Detter C."/>
            <person name="Munk C."/>
            <person name="Brettin T.S."/>
            <person name="Ficht T."/>
        </authorList>
    </citation>
    <scope>NUCLEOTIDE SEQUENCE [LARGE SCALE GENOMIC DNA]</scope>
    <source>
        <strain evidence="2 3">Cudo</strain>
    </source>
</reference>
<dbReference type="Pfam" id="PF04230">
    <property type="entry name" value="PS_pyruv_trans"/>
    <property type="match status" value="1"/>
</dbReference>
<dbReference type="EMBL" id="ACJD01000006">
    <property type="protein sequence ID" value="EEH13767.1"/>
    <property type="molecule type" value="Genomic_DNA"/>
</dbReference>
<dbReference type="AlphaFoldDB" id="C0GA03"/>
<dbReference type="InterPro" id="IPR007345">
    <property type="entry name" value="Polysacch_pyruvyl_Trfase"/>
</dbReference>
<accession>C0GA03</accession>
<dbReference type="Proteomes" id="UP000003678">
    <property type="component" value="Unassembled WGS sequence"/>
</dbReference>
<gene>
    <name evidence="2" type="ORF">BCETI_6000744</name>
</gene>
<protein>
    <recommendedName>
        <fullName evidence="1">Polysaccharide pyruvyl transferase domain-containing protein</fullName>
    </recommendedName>
</protein>
<evidence type="ECO:0000259" key="1">
    <source>
        <dbReference type="Pfam" id="PF04230"/>
    </source>
</evidence>
<dbReference type="PANTHER" id="PTHR36836:SF1">
    <property type="entry name" value="COLANIC ACID BIOSYNTHESIS PROTEIN WCAK"/>
    <property type="match status" value="1"/>
</dbReference>
<comment type="caution">
    <text evidence="2">The sequence shown here is derived from an EMBL/GenBank/DDBJ whole genome shotgun (WGS) entry which is preliminary data.</text>
</comment>
<evidence type="ECO:0000313" key="2">
    <source>
        <dbReference type="EMBL" id="EEH13767.1"/>
    </source>
</evidence>
<sequence length="439" mass="48167">MGFPLLPVSLWPYPKVVWCRVSGVICMKIGLFGQFGSGNTGNDGSLEAMLQMLARACPDADIVCICSRPEIIAEKFHIAATPVGREPFVNGLLRRIDKALLQLPRRLSGFIAAVSIAQGLDLIIVPGTGILDDFSENPFGWPFVIMRWSLAARLGGAKFAFVSIGAGPVVQPLSRFFVRVASRLAAFRSYRDNVSYEFMQTLGINTRIDTVTADIAFALPVPDAGSKATAGRRCIGLGVMTYRGWKKDSAQAPVIYETYLDKMADMAEGLLASGYRIRLLTGDISDLMAVDDLMARLAAPARANIVFEPVTSLNGLMQQIAHTDIVVASRYHNIVCALATGRPAISLGYAAKNDALLHDAGLDRFCHHIEDFDPQTVLMQVRQMFANLEQLREGVEAGVARYRLHLARQEEVLRTSLLAGMPMEELTSVPGRYRESFRR</sequence>